<name>A0A519BAV9_9DELT</name>
<evidence type="ECO:0000256" key="1">
    <source>
        <dbReference type="SAM" id="SignalP"/>
    </source>
</evidence>
<feature type="signal peptide" evidence="1">
    <location>
        <begin position="1"/>
        <end position="21"/>
    </location>
</feature>
<dbReference type="InterPro" id="IPR047937">
    <property type="entry name" value="Eex_IncN-like"/>
</dbReference>
<evidence type="ECO:0000313" key="3">
    <source>
        <dbReference type="Proteomes" id="UP000320813"/>
    </source>
</evidence>
<dbReference type="PROSITE" id="PS51257">
    <property type="entry name" value="PROKAR_LIPOPROTEIN"/>
    <property type="match status" value="1"/>
</dbReference>
<dbReference type="AlphaFoldDB" id="A0A519BAV9"/>
<feature type="chain" id="PRO_5022091713" description="Lipoprotein" evidence="1">
    <location>
        <begin position="22"/>
        <end position="90"/>
    </location>
</feature>
<dbReference type="EMBL" id="SGBD01000003">
    <property type="protein sequence ID" value="RZD14328.1"/>
    <property type="molecule type" value="Genomic_DNA"/>
</dbReference>
<comment type="caution">
    <text evidence="2">The sequence shown here is derived from an EMBL/GenBank/DDBJ whole genome shotgun (WGS) entry which is preliminary data.</text>
</comment>
<proteinExistence type="predicted"/>
<organism evidence="2 3">
    <name type="scientific">Candidatus Acidulodesulfobacterium ferriphilum</name>
    <dbReference type="NCBI Taxonomy" id="2597223"/>
    <lineage>
        <taxon>Bacteria</taxon>
        <taxon>Deltaproteobacteria</taxon>
        <taxon>Candidatus Acidulodesulfobacterales</taxon>
        <taxon>Candidatus Acidulodesulfobacterium</taxon>
    </lineage>
</organism>
<protein>
    <recommendedName>
        <fullName evidence="4">Lipoprotein</fullName>
    </recommendedName>
</protein>
<dbReference type="NCBIfam" id="NF033894">
    <property type="entry name" value="Eex_IncN"/>
    <property type="match status" value="1"/>
</dbReference>
<evidence type="ECO:0008006" key="4">
    <source>
        <dbReference type="Google" id="ProtNLM"/>
    </source>
</evidence>
<accession>A0A519BAV9</accession>
<evidence type="ECO:0000313" key="2">
    <source>
        <dbReference type="EMBL" id="RZD14328.1"/>
    </source>
</evidence>
<dbReference type="Proteomes" id="UP000320813">
    <property type="component" value="Unassembled WGS sequence"/>
</dbReference>
<gene>
    <name evidence="2" type="ORF">EVJ47_06580</name>
</gene>
<reference evidence="2 3" key="1">
    <citation type="submission" date="2019-01" db="EMBL/GenBank/DDBJ databases">
        <title>Insights into ecological role of a new deltaproteobacterial order Candidatus Sinidesulfobacterales (Sva0485) by metagenomics and metatranscriptomics.</title>
        <authorList>
            <person name="Tan S."/>
            <person name="Liu J."/>
            <person name="Fang Y."/>
            <person name="Hedlund B.P."/>
            <person name="Lian Z.H."/>
            <person name="Huang L.Y."/>
            <person name="Li J.T."/>
            <person name="Huang L.N."/>
            <person name="Li W.J."/>
            <person name="Jiang H.C."/>
            <person name="Dong H.L."/>
            <person name="Shu W.S."/>
        </authorList>
    </citation>
    <scope>NUCLEOTIDE SEQUENCE [LARGE SCALE GENOMIC DNA]</scope>
    <source>
        <strain evidence="2">AP3</strain>
    </source>
</reference>
<keyword evidence="1" id="KW-0732">Signal</keyword>
<sequence>MKKLILIAGIIITGLALSGCAKNPAMVYHRYSYYTKHHKQAYRVYAACKKIPDFVNQKKSINFDVSKENKNCFNAYYNIFFHFQGRGYVH</sequence>